<feature type="region of interest" description="Disordered" evidence="1">
    <location>
        <begin position="570"/>
        <end position="602"/>
    </location>
</feature>
<dbReference type="EMBL" id="CAMXCT010000360">
    <property type="protein sequence ID" value="CAI3977705.1"/>
    <property type="molecule type" value="Genomic_DNA"/>
</dbReference>
<sequence>MSREVDRQYLTAVKSMWDTVDKLWDPPRLLTQLGHQFCQTWAVRAAHHEFPYALNMLSLMCPLTNGARVSIFPTSPSPLVAFTINVNYSQTRKSSVTSFADSITRELDKVVQHRVSKAVQRQVEAEQQLREPHHQGQVMSRPKAAVLSAAIASATPEEWFHRCASDFKQVKNSAALPGEPGQWQGRQWFGVLGNLDETYDFLTAFGLLSEEGGKASKVNAKVNPHQSALNKLMQFGSAARATKTSGSYGDSSGNGISLGVVGNMHPATYVPMERSETGSHHAATKERFFICTGRPIQPHEDLPEDYPLPGGAPPHLWVPLTPDVADMLGVAKEAQSTEAARAEWQDTWPGQSPPGLPATQEFKADFIPSEEGYPVRLLDGVMSRLRFRRDAAEATGFVPEWRVAKRSFAIPPEFELAPAVKRVTDYFGTPHMNLEFSEDAAQWHRSFQGGLNVQSHVAREKGDTMSGARMGAAPWQIGVLSGCLLAFEIFAGLYSHEQLEARSLRITADHLKMAFALIKIVHAIKGIALGEEGEEPGVEVPRQPAPVDFSALEVPYGDQEFEQPEQWEIEQDQEDMDEPPEDEDGQEAVAPPSPPQAEAELPPAAGAQPLTSEQVRSMDFGYGDGGASVQPSLHAQHLTDRYIVKMTLLRGTPKISCKQACDKLRSSREKGRKALPRVNWMAVMTTASKESPILELSGDELQIARIPEDATLRVEYHNNLMTLCGLSLRELVDAMKQAVEKAKQAAPKQDMTVVKHRVRSDHGVELLLSETCGDKRSAWVSEGSVQKALRDEYFNQAGQARRKQRKKSHAPTGPTAEGESWPTLLIPESAPEDLQAVTCATHKEAGSDALLAKTAGVLCVCLSSGIIVLMQEIYGSESLPQRYFCLAAAKAVVPEAVLLVHDDSCHMYKYCLKRLEKLLKLYSDELAVIPRHLLLQLRLRSDDVPLLLRSASGEEYRPAIQRITRRISGSASGSADQPADQRISGSAQRISGSADQPSGSADQRISAADQRISGSPQRISGSAQRIGGSADQPSGSADQPSGSADQRIRQPSDHKSLERGKSQTKLSSQLLCMVTFLHHYTVNVPFTCAE</sequence>
<feature type="region of interest" description="Disordered" evidence="1">
    <location>
        <begin position="967"/>
        <end position="1063"/>
    </location>
</feature>
<comment type="caution">
    <text evidence="2">The sequence shown here is derived from an EMBL/GenBank/DDBJ whole genome shotgun (WGS) entry which is preliminary data.</text>
</comment>
<evidence type="ECO:0000256" key="1">
    <source>
        <dbReference type="SAM" id="MobiDB-lite"/>
    </source>
</evidence>
<evidence type="ECO:0000313" key="4">
    <source>
        <dbReference type="Proteomes" id="UP001152797"/>
    </source>
</evidence>
<proteinExistence type="predicted"/>
<evidence type="ECO:0000313" key="2">
    <source>
        <dbReference type="EMBL" id="CAI3977705.1"/>
    </source>
</evidence>
<gene>
    <name evidence="2" type="ORF">C1SCF055_LOCUS5825</name>
</gene>
<feature type="compositionally biased region" description="Acidic residues" evidence="1">
    <location>
        <begin position="570"/>
        <end position="586"/>
    </location>
</feature>
<protein>
    <submittedName>
        <fullName evidence="2">Uncharacterized protein</fullName>
    </submittedName>
</protein>
<keyword evidence="4" id="KW-1185">Reference proteome</keyword>
<feature type="compositionally biased region" description="Basic residues" evidence="1">
    <location>
        <begin position="800"/>
        <end position="809"/>
    </location>
</feature>
<dbReference type="Proteomes" id="UP001152797">
    <property type="component" value="Unassembled WGS sequence"/>
</dbReference>
<feature type="compositionally biased region" description="Polar residues" evidence="1">
    <location>
        <begin position="1012"/>
        <end position="1023"/>
    </location>
</feature>
<name>A0A9P1FKC7_9DINO</name>
<feature type="compositionally biased region" description="Basic and acidic residues" evidence="1">
    <location>
        <begin position="1046"/>
        <end position="1061"/>
    </location>
</feature>
<dbReference type="OrthoDB" id="412524at2759"/>
<reference evidence="2" key="1">
    <citation type="submission" date="2022-10" db="EMBL/GenBank/DDBJ databases">
        <authorList>
            <person name="Chen Y."/>
            <person name="Dougan E. K."/>
            <person name="Chan C."/>
            <person name="Rhodes N."/>
            <person name="Thang M."/>
        </authorList>
    </citation>
    <scope>NUCLEOTIDE SEQUENCE</scope>
</reference>
<reference evidence="3 4" key="2">
    <citation type="submission" date="2024-05" db="EMBL/GenBank/DDBJ databases">
        <authorList>
            <person name="Chen Y."/>
            <person name="Shah S."/>
            <person name="Dougan E. K."/>
            <person name="Thang M."/>
            <person name="Chan C."/>
        </authorList>
    </citation>
    <scope>NUCLEOTIDE SEQUENCE [LARGE SCALE GENOMIC DNA]</scope>
</reference>
<dbReference type="EMBL" id="CAMXCT020000360">
    <property type="protein sequence ID" value="CAL1131080.1"/>
    <property type="molecule type" value="Genomic_DNA"/>
</dbReference>
<organism evidence="2">
    <name type="scientific">Cladocopium goreaui</name>
    <dbReference type="NCBI Taxonomy" id="2562237"/>
    <lineage>
        <taxon>Eukaryota</taxon>
        <taxon>Sar</taxon>
        <taxon>Alveolata</taxon>
        <taxon>Dinophyceae</taxon>
        <taxon>Suessiales</taxon>
        <taxon>Symbiodiniaceae</taxon>
        <taxon>Cladocopium</taxon>
    </lineage>
</organism>
<dbReference type="AlphaFoldDB" id="A0A9P1FKC7"/>
<accession>A0A9P1FKC7</accession>
<dbReference type="EMBL" id="CAMXCT030000360">
    <property type="protein sequence ID" value="CAL4765017.1"/>
    <property type="molecule type" value="Genomic_DNA"/>
</dbReference>
<feature type="compositionally biased region" description="Polar residues" evidence="1">
    <location>
        <begin position="983"/>
        <end position="1003"/>
    </location>
</feature>
<feature type="compositionally biased region" description="Polar residues" evidence="1">
    <location>
        <begin position="1031"/>
        <end position="1044"/>
    </location>
</feature>
<evidence type="ECO:0000313" key="3">
    <source>
        <dbReference type="EMBL" id="CAL4765017.1"/>
    </source>
</evidence>
<feature type="region of interest" description="Disordered" evidence="1">
    <location>
        <begin position="797"/>
        <end position="822"/>
    </location>
</feature>